<name>A0ABR2W0A2_9FUNG</name>
<feature type="transmembrane region" description="Helical" evidence="1">
    <location>
        <begin position="836"/>
        <end position="859"/>
    </location>
</feature>
<keyword evidence="1" id="KW-0812">Transmembrane</keyword>
<feature type="chain" id="PRO_5047325378" evidence="2">
    <location>
        <begin position="25"/>
        <end position="888"/>
    </location>
</feature>
<keyword evidence="4" id="KW-1185">Reference proteome</keyword>
<evidence type="ECO:0000256" key="1">
    <source>
        <dbReference type="SAM" id="Phobius"/>
    </source>
</evidence>
<reference evidence="3 4" key="1">
    <citation type="submission" date="2023-04" db="EMBL/GenBank/DDBJ databases">
        <title>Genome of Basidiobolus ranarum AG-B5.</title>
        <authorList>
            <person name="Stajich J.E."/>
            <person name="Carter-House D."/>
            <person name="Gryganskyi A."/>
        </authorList>
    </citation>
    <scope>NUCLEOTIDE SEQUENCE [LARGE SCALE GENOMIC DNA]</scope>
    <source>
        <strain evidence="3 4">AG-B5</strain>
    </source>
</reference>
<sequence length="888" mass="98673">MAKPPKFMLTFVLFALSLVSNIFGQLIAPRLNAAAFEDGRTIWTLARYTDYNAYQSIVPQTAEDYQKMKSYTLPDVALCYDINRKLLFSLTNLSIVFTDENSLFFDLLNGDIAHLYVPLQSSQLNVQIYDKNGNPKGPSKQLFNVLSFSAAVSETQPATILIAYYIIDGSTGSAMYSLLNNNGEIVTNSTLIASKVFTKTNDTSYQPSIAASSTADGNFLVNWNGGINNPVNNNNQLIRAAYIQPGKPITQAFIVAMSNTNGFLRLTKCGTLRAGDGHYCIYDQWSAGSGAIRSYSSYITEFSFTGARYDTPATIVSTQNVNTSQIFETPISVPLPYGGMVVVTTIPQSGQRVSNSSLFNRNFISQPTNQLQIYYGPLAVLPKTNTVLSLAAVTSNVTQPTDWVLENWMYKVISQDVPKFLPDATVGNNPTINSTLPSSNDQIKTNENTLSITFFQNDYRYGIGNISIYSSAYSQYPREIIPVIPSSNQLPNPYIAKVSSFTFNTPATDYWITIDGGTFKSSSNEPLMGLRNGDWQFKTTSAVGEFPDKDDITLQLRLLPSAQPRDHDSTSQTLSKELSLMIPVESNRISCRYLRADHGGEIYQISLQRAHSSNGNNPASALLDYLNQMIVKKDTSVLSGGDATKYIDAQFGARVEENIFSKNRNIFIAGGVVIVVLIILYGICHRRFPESNNMILFILAVSLFNFIAYLMFVIFNSADVPYLRVPSIIFLILPFAFYMLSSTMIIVKEVSENPAFLKWFSRRTMITTMVSLLASINPVLLNILRSRFAGFNDLDAPFSDTVSKRILYCTAIGLVLSDLPHLIIQTLFKSSNGYFTLFPFLSMVSSILGILFSIIGHIYNHLAFKNHSKMKSKKGWDEMNDTQVEINP</sequence>
<gene>
    <name evidence="3" type="ORF">K7432_007282</name>
</gene>
<feature type="transmembrane region" description="Helical" evidence="1">
    <location>
        <begin position="768"/>
        <end position="785"/>
    </location>
</feature>
<feature type="transmembrane region" description="Helical" evidence="1">
    <location>
        <begin position="695"/>
        <end position="715"/>
    </location>
</feature>
<keyword evidence="1" id="KW-0472">Membrane</keyword>
<evidence type="ECO:0000313" key="3">
    <source>
        <dbReference type="EMBL" id="KAK9712215.1"/>
    </source>
</evidence>
<protein>
    <submittedName>
        <fullName evidence="3">Uncharacterized protein</fullName>
    </submittedName>
</protein>
<feature type="transmembrane region" description="Helical" evidence="1">
    <location>
        <begin position="727"/>
        <end position="747"/>
    </location>
</feature>
<evidence type="ECO:0000313" key="4">
    <source>
        <dbReference type="Proteomes" id="UP001479436"/>
    </source>
</evidence>
<accession>A0ABR2W0A2</accession>
<keyword evidence="2" id="KW-0732">Signal</keyword>
<keyword evidence="1" id="KW-1133">Transmembrane helix</keyword>
<evidence type="ECO:0000256" key="2">
    <source>
        <dbReference type="SAM" id="SignalP"/>
    </source>
</evidence>
<comment type="caution">
    <text evidence="3">The sequence shown here is derived from an EMBL/GenBank/DDBJ whole genome shotgun (WGS) entry which is preliminary data.</text>
</comment>
<organism evidence="3 4">
    <name type="scientific">Basidiobolus ranarum</name>
    <dbReference type="NCBI Taxonomy" id="34480"/>
    <lineage>
        <taxon>Eukaryota</taxon>
        <taxon>Fungi</taxon>
        <taxon>Fungi incertae sedis</taxon>
        <taxon>Zoopagomycota</taxon>
        <taxon>Entomophthoromycotina</taxon>
        <taxon>Basidiobolomycetes</taxon>
        <taxon>Basidiobolales</taxon>
        <taxon>Basidiobolaceae</taxon>
        <taxon>Basidiobolus</taxon>
    </lineage>
</organism>
<dbReference type="Proteomes" id="UP001479436">
    <property type="component" value="Unassembled WGS sequence"/>
</dbReference>
<dbReference type="EMBL" id="JASJQH010007229">
    <property type="protein sequence ID" value="KAK9712215.1"/>
    <property type="molecule type" value="Genomic_DNA"/>
</dbReference>
<feature type="transmembrane region" description="Helical" evidence="1">
    <location>
        <begin position="666"/>
        <end position="683"/>
    </location>
</feature>
<proteinExistence type="predicted"/>
<feature type="signal peptide" evidence="2">
    <location>
        <begin position="1"/>
        <end position="24"/>
    </location>
</feature>